<reference evidence="8 9" key="1">
    <citation type="journal article" date="2015" name="Genome Announc.">
        <title>Draft Genome of the Euendolithic (true boring) Cyanobacterium Mastigocoleus testarum strain BC008.</title>
        <authorList>
            <person name="Guida B.S."/>
            <person name="Garcia-Pichel F."/>
        </authorList>
    </citation>
    <scope>NUCLEOTIDE SEQUENCE [LARGE SCALE GENOMIC DNA]</scope>
    <source>
        <strain evidence="8 9">BC008</strain>
    </source>
</reference>
<accession>A0A0V7ZZC2</accession>
<keyword evidence="2 4" id="KW-0378">Hydrolase</keyword>
<dbReference type="Gene3D" id="2.60.120.380">
    <property type="match status" value="2"/>
</dbReference>
<evidence type="ECO:0008006" key="10">
    <source>
        <dbReference type="Google" id="ProtNLM"/>
    </source>
</evidence>
<dbReference type="PANTHER" id="PTHR42884:SF14">
    <property type="entry name" value="NEUROENDOCRINE CONVERTASE 1"/>
    <property type="match status" value="1"/>
</dbReference>
<evidence type="ECO:0000256" key="3">
    <source>
        <dbReference type="ARBA" id="ARBA00022825"/>
    </source>
</evidence>
<dbReference type="InterPro" id="IPR015500">
    <property type="entry name" value="Peptidase_S8_subtilisin-rel"/>
</dbReference>
<name>A0A0V7ZZC2_9CYAN</name>
<dbReference type="Gene3D" id="3.40.50.200">
    <property type="entry name" value="Peptidase S8/S53 domain"/>
    <property type="match status" value="1"/>
</dbReference>
<dbReference type="Pfam" id="PF00082">
    <property type="entry name" value="Peptidase_S8"/>
    <property type="match status" value="1"/>
</dbReference>
<evidence type="ECO:0000313" key="7">
    <source>
        <dbReference type="EMBL" id="KST67549.1"/>
    </source>
</evidence>
<dbReference type="InterPro" id="IPR000209">
    <property type="entry name" value="Peptidase_S8/S53_dom"/>
</dbReference>
<evidence type="ECO:0000256" key="1">
    <source>
        <dbReference type="ARBA" id="ARBA00022670"/>
    </source>
</evidence>
<dbReference type="SUPFAM" id="SSF89260">
    <property type="entry name" value="Collagen-binding domain"/>
    <property type="match status" value="2"/>
</dbReference>
<dbReference type="InterPro" id="IPR007280">
    <property type="entry name" value="Peptidase_C_arc/bac"/>
</dbReference>
<feature type="domain" description="Peptidase S8/S53" evidence="5">
    <location>
        <begin position="403"/>
        <end position="678"/>
    </location>
</feature>
<comment type="caution">
    <text evidence="8">The sequence shown here is derived from an EMBL/GenBank/DDBJ whole genome shotgun (WGS) entry which is preliminary data.</text>
</comment>
<dbReference type="Pfam" id="PF04151">
    <property type="entry name" value="PPC"/>
    <property type="match status" value="1"/>
</dbReference>
<proteinExistence type="inferred from homology"/>
<dbReference type="PRINTS" id="PR00723">
    <property type="entry name" value="SUBTILISIN"/>
</dbReference>
<dbReference type="Proteomes" id="UP000053372">
    <property type="component" value="Unassembled WGS sequence"/>
</dbReference>
<protein>
    <recommendedName>
        <fullName evidence="10">Peptidase S8/S53 domain-containing protein</fullName>
    </recommendedName>
</protein>
<dbReference type="GO" id="GO:0016020">
    <property type="term" value="C:membrane"/>
    <property type="evidence" value="ECO:0007669"/>
    <property type="project" value="TreeGrafter"/>
</dbReference>
<dbReference type="GO" id="GO:0016485">
    <property type="term" value="P:protein processing"/>
    <property type="evidence" value="ECO:0007669"/>
    <property type="project" value="TreeGrafter"/>
</dbReference>
<feature type="domain" description="Peptidase C-terminal archaeal/bacterial" evidence="6">
    <location>
        <begin position="30"/>
        <end position="101"/>
    </location>
</feature>
<sequence>MAVEISNPFDINLGTDNVIITDTVSSLEGSDFYKFTIGASSSFNLSLDDLSADADVTLIQDRNSNLQIDGDEVIAYSNRGGTRSELINEILEEGDYYIRVYPYEEDVDIRYRLTVGAELLDLGGDTLTEAYKLENGAAISDRIGGLDLNNYYQLTLDGRSDIDITVSGLNNNSDSDIDVHLLDINGQIVSSSTSPGSDESIIETLEPGKHNEHNVYIYSYSLNEADYNLTFSSVPKTNSPVPTSSSPLPLPTAGGDSNVVASPIPQSANSNTNHIQGTFGADTFTYQSGYNLNIFSGNGNYNYSSGLFDTLNLSNYVSNTVGINLANNGNGGVVYNPGDGARVFDAIKFSDGRQILFENIEVVQFADTTLNLSVIPNDPLFNQQWNLHMTGVQNAWRFTQGNNNVLMGIVDTGLGTDSNGNLHPDLRDTIVVGNNYLDEWQGFSHGTPVQGTMGAAANNGQGIAGINWNSSIYTIDVVGGDSGDYNLVGAVDTIIKEANSLGQFAVINLSLVGGYSVQLEQIIANNQSNALFVIASGNDGGNSIASPANLAAKYSNVMAVGASWGTADWYGNPKTPGQRIDYSGIGWWGSNRGDGLTLMAPSEFVSTNAIINPSSSFHTHGYDPRFNGTSASTAMVSGIASLLWSVNKNLTAEQIKSIISQTATDLGAIGYDTEYGHGLINADAAVRRAMAISRGFS</sequence>
<feature type="active site" description="Charge relay system" evidence="4">
    <location>
        <position position="630"/>
    </location>
</feature>
<dbReference type="AlphaFoldDB" id="A0A0V7ZZC2"/>
<dbReference type="SUPFAM" id="SSF52743">
    <property type="entry name" value="Subtilisin-like"/>
    <property type="match status" value="1"/>
</dbReference>
<evidence type="ECO:0000259" key="6">
    <source>
        <dbReference type="Pfam" id="PF04151"/>
    </source>
</evidence>
<dbReference type="RefSeq" id="WP_027846471.1">
    <property type="nucleotide sequence ID" value="NZ_LMTZ01000013.1"/>
</dbReference>
<keyword evidence="3 4" id="KW-0720">Serine protease</keyword>
<dbReference type="PROSITE" id="PS51892">
    <property type="entry name" value="SUBTILASE"/>
    <property type="match status" value="1"/>
</dbReference>
<feature type="active site" description="Charge relay system" evidence="4">
    <location>
        <position position="445"/>
    </location>
</feature>
<keyword evidence="9" id="KW-1185">Reference proteome</keyword>
<feature type="active site" description="Charge relay system" evidence="4">
    <location>
        <position position="411"/>
    </location>
</feature>
<evidence type="ECO:0000313" key="8">
    <source>
        <dbReference type="EMBL" id="KST69815.1"/>
    </source>
</evidence>
<evidence type="ECO:0000313" key="9">
    <source>
        <dbReference type="Proteomes" id="UP000053372"/>
    </source>
</evidence>
<dbReference type="OrthoDB" id="543865at2"/>
<dbReference type="InterPro" id="IPR036852">
    <property type="entry name" value="Peptidase_S8/S53_dom_sf"/>
</dbReference>
<dbReference type="GO" id="GO:0004252">
    <property type="term" value="F:serine-type endopeptidase activity"/>
    <property type="evidence" value="ECO:0007669"/>
    <property type="project" value="UniProtKB-UniRule"/>
</dbReference>
<evidence type="ECO:0000256" key="2">
    <source>
        <dbReference type="ARBA" id="ARBA00022801"/>
    </source>
</evidence>
<comment type="similarity">
    <text evidence="4">Belongs to the peptidase S8 family.</text>
</comment>
<dbReference type="EMBL" id="LMTZ01000013">
    <property type="protein sequence ID" value="KST69815.1"/>
    <property type="molecule type" value="Genomic_DNA"/>
</dbReference>
<keyword evidence="1 4" id="KW-0645">Protease</keyword>
<evidence type="ECO:0000256" key="4">
    <source>
        <dbReference type="PROSITE-ProRule" id="PRU01240"/>
    </source>
</evidence>
<gene>
    <name evidence="7" type="ORF">BC008_30600</name>
    <name evidence="8" type="ORF">BC008_36250</name>
</gene>
<organism evidence="8 9">
    <name type="scientific">Mastigocoleus testarum BC008</name>
    <dbReference type="NCBI Taxonomy" id="371196"/>
    <lineage>
        <taxon>Bacteria</taxon>
        <taxon>Bacillati</taxon>
        <taxon>Cyanobacteriota</taxon>
        <taxon>Cyanophyceae</taxon>
        <taxon>Nostocales</taxon>
        <taxon>Hapalosiphonaceae</taxon>
        <taxon>Mastigocoleus</taxon>
    </lineage>
</organism>
<dbReference type="PANTHER" id="PTHR42884">
    <property type="entry name" value="PROPROTEIN CONVERTASE SUBTILISIN/KEXIN-RELATED"/>
    <property type="match status" value="1"/>
</dbReference>
<evidence type="ECO:0000259" key="5">
    <source>
        <dbReference type="Pfam" id="PF00082"/>
    </source>
</evidence>
<dbReference type="EMBL" id="LMTZ01000086">
    <property type="protein sequence ID" value="KST67549.1"/>
    <property type="molecule type" value="Genomic_DNA"/>
</dbReference>